<dbReference type="Gene3D" id="3.30.750.140">
    <property type="match status" value="1"/>
</dbReference>
<organism evidence="3 4">
    <name type="scientific">Pseudomonas syringae pv. primulae</name>
    <dbReference type="NCBI Taxonomy" id="251707"/>
    <lineage>
        <taxon>Bacteria</taxon>
        <taxon>Pseudomonadati</taxon>
        <taxon>Pseudomonadota</taxon>
        <taxon>Gammaproteobacteria</taxon>
        <taxon>Pseudomonadales</taxon>
        <taxon>Pseudomonadaceae</taxon>
        <taxon>Pseudomonas</taxon>
    </lineage>
</organism>
<dbReference type="EMBL" id="LJRC01000217">
    <property type="protein sequence ID" value="KPY33050.1"/>
    <property type="molecule type" value="Genomic_DNA"/>
</dbReference>
<reference evidence="3 4" key="1">
    <citation type="submission" date="2015-09" db="EMBL/GenBank/DDBJ databases">
        <title>Genome announcement of multiple Pseudomonas syringae strains.</title>
        <authorList>
            <person name="Thakur S."/>
            <person name="Wang P.W."/>
            <person name="Gong Y."/>
            <person name="Weir B.S."/>
            <person name="Guttman D.S."/>
        </authorList>
    </citation>
    <scope>NUCLEOTIDE SEQUENCE [LARGE SCALE GENOMIC DNA]</scope>
    <source>
        <strain evidence="3 4">ICMP3956</strain>
    </source>
</reference>
<dbReference type="PANTHER" id="PTHR37533:SF2">
    <property type="entry name" value="FLAGELLAR HOOK-LENGTH CONTROL PROTEIN"/>
    <property type="match status" value="1"/>
</dbReference>
<keyword evidence="3" id="KW-0966">Cell projection</keyword>
<protein>
    <submittedName>
        <fullName evidence="3">Flagellar hook-length control protein</fullName>
    </submittedName>
</protein>
<dbReference type="InterPro" id="IPR038610">
    <property type="entry name" value="FliK-like_C_sf"/>
</dbReference>
<sequence>MSAHVGVREALESQMSRLRDSFSQQGLGQVDVNVSDQSQQQAQQQAQEQASRAQRGGRSGGTGSGDSTDDVSIADGAVPVSQPAARVIGTSEIDYYA</sequence>
<comment type="caution">
    <text evidence="3">The sequence shown here is derived from an EMBL/GenBank/DDBJ whole genome shotgun (WGS) entry which is preliminary data.</text>
</comment>
<dbReference type="RefSeq" id="WP_057410315.1">
    <property type="nucleotide sequence ID" value="NZ_LJRC01000217.1"/>
</dbReference>
<dbReference type="InterPro" id="IPR052563">
    <property type="entry name" value="FliK"/>
</dbReference>
<proteinExistence type="predicted"/>
<dbReference type="Proteomes" id="UP000050562">
    <property type="component" value="Unassembled WGS sequence"/>
</dbReference>
<name>A0A0P9XL68_9PSED</name>
<gene>
    <name evidence="3" type="ORF">ALO52_03082</name>
</gene>
<evidence type="ECO:0000313" key="3">
    <source>
        <dbReference type="EMBL" id="KPY33050.1"/>
    </source>
</evidence>
<keyword evidence="3" id="KW-0282">Flagellum</keyword>
<evidence type="ECO:0000256" key="1">
    <source>
        <dbReference type="SAM" id="MobiDB-lite"/>
    </source>
</evidence>
<keyword evidence="3" id="KW-0969">Cilium</keyword>
<dbReference type="Pfam" id="PF02120">
    <property type="entry name" value="Flg_hook"/>
    <property type="match status" value="1"/>
</dbReference>
<accession>A0A0P9XL68</accession>
<feature type="region of interest" description="Disordered" evidence="1">
    <location>
        <begin position="16"/>
        <end position="97"/>
    </location>
</feature>
<dbReference type="AlphaFoldDB" id="A0A0P9XL68"/>
<evidence type="ECO:0000259" key="2">
    <source>
        <dbReference type="Pfam" id="PF02120"/>
    </source>
</evidence>
<evidence type="ECO:0000313" key="4">
    <source>
        <dbReference type="Proteomes" id="UP000050562"/>
    </source>
</evidence>
<feature type="domain" description="Flagellar hook-length control protein-like C-terminal" evidence="2">
    <location>
        <begin position="4"/>
        <end position="43"/>
    </location>
</feature>
<feature type="compositionally biased region" description="Low complexity" evidence="1">
    <location>
        <begin position="37"/>
        <end position="56"/>
    </location>
</feature>
<dbReference type="PATRIC" id="fig|251707.3.peg.4063"/>
<dbReference type="InterPro" id="IPR021136">
    <property type="entry name" value="Flagellar_hook_control-like_C"/>
</dbReference>
<feature type="compositionally biased region" description="Polar residues" evidence="1">
    <location>
        <begin position="16"/>
        <end position="36"/>
    </location>
</feature>
<dbReference type="PANTHER" id="PTHR37533">
    <property type="entry name" value="FLAGELLAR HOOK-LENGTH CONTROL PROTEIN"/>
    <property type="match status" value="1"/>
</dbReference>